<keyword evidence="2" id="KW-0560">Oxidoreductase</keyword>
<reference evidence="2 3" key="1">
    <citation type="submission" date="2023-07" db="EMBL/GenBank/DDBJ databases">
        <title>Genomic Encyclopedia of Type Strains, Phase IV (KMG-IV): sequencing the most valuable type-strain genomes for metagenomic binning, comparative biology and taxonomic classification.</title>
        <authorList>
            <person name="Goeker M."/>
        </authorList>
    </citation>
    <scope>NUCLEOTIDE SEQUENCE [LARGE SCALE GENOMIC DNA]</scope>
    <source>
        <strain evidence="2 3">DSM 19619</strain>
    </source>
</reference>
<evidence type="ECO:0000313" key="2">
    <source>
        <dbReference type="EMBL" id="MDQ0469623.1"/>
    </source>
</evidence>
<keyword evidence="3" id="KW-1185">Reference proteome</keyword>
<dbReference type="RefSeq" id="WP_307272482.1">
    <property type="nucleotide sequence ID" value="NZ_JAUSVX010000004.1"/>
</dbReference>
<dbReference type="SUPFAM" id="SSF54909">
    <property type="entry name" value="Dimeric alpha+beta barrel"/>
    <property type="match status" value="1"/>
</dbReference>
<dbReference type="PANTHER" id="PTHR34474">
    <property type="entry name" value="SIGNAL TRANSDUCTION PROTEIN TRAP"/>
    <property type="match status" value="1"/>
</dbReference>
<keyword evidence="2" id="KW-0503">Monooxygenase</keyword>
<sequence length="110" mass="12712">MFIAMNRFTVKKGCEAEFESVWRQREVHIDIVPGFVEFHLLRGPEREDHTLYSSHVIWRNKADFEAWTKSEAFRLAHRDAGKGPSLTTGHPVFEGFEVIQTTLPRVQDAA</sequence>
<dbReference type="InterPro" id="IPR050404">
    <property type="entry name" value="Heme-degrading_MO"/>
</dbReference>
<feature type="domain" description="ABM" evidence="1">
    <location>
        <begin position="2"/>
        <end position="93"/>
    </location>
</feature>
<gene>
    <name evidence="2" type="ORF">QO011_002639</name>
</gene>
<name>A0ABU0J5T8_9HYPH</name>
<evidence type="ECO:0000313" key="3">
    <source>
        <dbReference type="Proteomes" id="UP001242480"/>
    </source>
</evidence>
<dbReference type="Proteomes" id="UP001242480">
    <property type="component" value="Unassembled WGS sequence"/>
</dbReference>
<evidence type="ECO:0000259" key="1">
    <source>
        <dbReference type="PROSITE" id="PS51725"/>
    </source>
</evidence>
<dbReference type="EMBL" id="JAUSVX010000004">
    <property type="protein sequence ID" value="MDQ0469623.1"/>
    <property type="molecule type" value="Genomic_DNA"/>
</dbReference>
<dbReference type="GO" id="GO:0004497">
    <property type="term" value="F:monooxygenase activity"/>
    <property type="evidence" value="ECO:0007669"/>
    <property type="project" value="UniProtKB-KW"/>
</dbReference>
<comment type="caution">
    <text evidence="2">The sequence shown here is derived from an EMBL/GenBank/DDBJ whole genome shotgun (WGS) entry which is preliminary data.</text>
</comment>
<organism evidence="2 3">
    <name type="scientific">Labrys wisconsinensis</name>
    <dbReference type="NCBI Taxonomy" id="425677"/>
    <lineage>
        <taxon>Bacteria</taxon>
        <taxon>Pseudomonadati</taxon>
        <taxon>Pseudomonadota</taxon>
        <taxon>Alphaproteobacteria</taxon>
        <taxon>Hyphomicrobiales</taxon>
        <taxon>Xanthobacteraceae</taxon>
        <taxon>Labrys</taxon>
    </lineage>
</organism>
<dbReference type="InterPro" id="IPR011008">
    <property type="entry name" value="Dimeric_a/b-barrel"/>
</dbReference>
<dbReference type="PANTHER" id="PTHR34474:SF2">
    <property type="entry name" value="SIGNAL TRANSDUCTION PROTEIN TRAP"/>
    <property type="match status" value="1"/>
</dbReference>
<protein>
    <submittedName>
        <fullName evidence="2">Heme-degrading monooxygenase HmoA</fullName>
    </submittedName>
</protein>
<dbReference type="Pfam" id="PF03992">
    <property type="entry name" value="ABM"/>
    <property type="match status" value="1"/>
</dbReference>
<dbReference type="Gene3D" id="3.30.70.100">
    <property type="match status" value="1"/>
</dbReference>
<accession>A0ABU0J5T8</accession>
<dbReference type="PROSITE" id="PS51725">
    <property type="entry name" value="ABM"/>
    <property type="match status" value="1"/>
</dbReference>
<dbReference type="InterPro" id="IPR007138">
    <property type="entry name" value="ABM_dom"/>
</dbReference>
<proteinExistence type="predicted"/>